<dbReference type="AlphaFoldDB" id="A0AAQ3PUL5"/>
<protein>
    <submittedName>
        <fullName evidence="2">Uncharacterized protein</fullName>
    </submittedName>
</protein>
<reference evidence="2 3" key="1">
    <citation type="submission" date="2024-02" db="EMBL/GenBank/DDBJ databases">
        <title>High-quality chromosome-scale genome assembly of Pensacola bahiagrass (Paspalum notatum Flugge var. saurae).</title>
        <authorList>
            <person name="Vega J.M."/>
            <person name="Podio M."/>
            <person name="Orjuela J."/>
            <person name="Siena L.A."/>
            <person name="Pessino S.C."/>
            <person name="Combes M.C."/>
            <person name="Mariac C."/>
            <person name="Albertini E."/>
            <person name="Pupilli F."/>
            <person name="Ortiz J.P.A."/>
            <person name="Leblanc O."/>
        </authorList>
    </citation>
    <scope>NUCLEOTIDE SEQUENCE [LARGE SCALE GENOMIC DNA]</scope>
    <source>
        <strain evidence="2">R1</strain>
        <tissue evidence="2">Leaf</tissue>
    </source>
</reference>
<organism evidence="2 3">
    <name type="scientific">Paspalum notatum var. saurae</name>
    <dbReference type="NCBI Taxonomy" id="547442"/>
    <lineage>
        <taxon>Eukaryota</taxon>
        <taxon>Viridiplantae</taxon>
        <taxon>Streptophyta</taxon>
        <taxon>Embryophyta</taxon>
        <taxon>Tracheophyta</taxon>
        <taxon>Spermatophyta</taxon>
        <taxon>Magnoliopsida</taxon>
        <taxon>Liliopsida</taxon>
        <taxon>Poales</taxon>
        <taxon>Poaceae</taxon>
        <taxon>PACMAD clade</taxon>
        <taxon>Panicoideae</taxon>
        <taxon>Andropogonodae</taxon>
        <taxon>Paspaleae</taxon>
        <taxon>Paspalinae</taxon>
        <taxon>Paspalum</taxon>
    </lineage>
</organism>
<keyword evidence="3" id="KW-1185">Reference proteome</keyword>
<evidence type="ECO:0000313" key="2">
    <source>
        <dbReference type="EMBL" id="WVZ56516.1"/>
    </source>
</evidence>
<sequence>MVDMAMAKKPRRSCTPLGESSRRQKMVARMNPVTSTAASRMMKISGVRFVLMKARRVSTPISTQNGFANLDTAEAGAGAAAECTDTDPSFPGPVGHGLQLPDEVERELRGVLVPGDGFAEVVEVGRQRARRAVVHRLAAGQE</sequence>
<dbReference type="EMBL" id="CP144746">
    <property type="protein sequence ID" value="WVZ56516.1"/>
    <property type="molecule type" value="Genomic_DNA"/>
</dbReference>
<accession>A0AAQ3PUL5</accession>
<name>A0AAQ3PUL5_PASNO</name>
<evidence type="ECO:0000256" key="1">
    <source>
        <dbReference type="SAM" id="MobiDB-lite"/>
    </source>
</evidence>
<proteinExistence type="predicted"/>
<gene>
    <name evidence="2" type="ORF">U9M48_007033</name>
</gene>
<evidence type="ECO:0000313" key="3">
    <source>
        <dbReference type="Proteomes" id="UP001341281"/>
    </source>
</evidence>
<dbReference type="Proteomes" id="UP001341281">
    <property type="component" value="Chromosome 02"/>
</dbReference>
<feature type="region of interest" description="Disordered" evidence="1">
    <location>
        <begin position="1"/>
        <end position="24"/>
    </location>
</feature>